<dbReference type="InterPro" id="IPR029033">
    <property type="entry name" value="His_PPase_superfam"/>
</dbReference>
<evidence type="ECO:0000313" key="3">
    <source>
        <dbReference type="Proteomes" id="UP000306050"/>
    </source>
</evidence>
<dbReference type="KEGG" id="sgra:EX895_002654"/>
<dbReference type="PANTHER" id="PTHR48100:SF54">
    <property type="entry name" value="PHOSPHATASE SPAC5H10.03-RELATED"/>
    <property type="match status" value="1"/>
</dbReference>
<reference evidence="2 3" key="1">
    <citation type="submission" date="2019-05" db="EMBL/GenBank/DDBJ databases">
        <title>Sporisorium graminicola CBS 10092 draft sequencing and annotation.</title>
        <authorList>
            <person name="Solano-Gonzalez S."/>
            <person name="Caddick M.X."/>
            <person name="Darby A."/>
        </authorList>
    </citation>
    <scope>NUCLEOTIDE SEQUENCE [LARGE SCALE GENOMIC DNA]</scope>
    <source>
        <strain evidence="2 3">CBS 10092</strain>
    </source>
</reference>
<dbReference type="Pfam" id="PF00300">
    <property type="entry name" value="His_Phos_1"/>
    <property type="match status" value="1"/>
</dbReference>
<accession>A0A4U7KZH8</accession>
<dbReference type="OrthoDB" id="496981at2759"/>
<dbReference type="SMART" id="SM00855">
    <property type="entry name" value="PGAM"/>
    <property type="match status" value="1"/>
</dbReference>
<gene>
    <name evidence="2" type="ORF">EX895_002654</name>
</gene>
<evidence type="ECO:0000313" key="2">
    <source>
        <dbReference type="EMBL" id="TKY88302.1"/>
    </source>
</evidence>
<dbReference type="AlphaFoldDB" id="A0A4U7KZH8"/>
<keyword evidence="1" id="KW-0175">Coiled coil</keyword>
<protein>
    <recommendedName>
        <fullName evidence="4">Phosphoglycerate mutase-like protein</fullName>
    </recommendedName>
</protein>
<name>A0A4U7KZH8_9BASI</name>
<dbReference type="GO" id="GO:0005737">
    <property type="term" value="C:cytoplasm"/>
    <property type="evidence" value="ECO:0007669"/>
    <property type="project" value="TreeGrafter"/>
</dbReference>
<dbReference type="Proteomes" id="UP000306050">
    <property type="component" value="Chromosome SGRAM_16"/>
</dbReference>
<dbReference type="SUPFAM" id="SSF53254">
    <property type="entry name" value="Phosphoglycerate mutase-like"/>
    <property type="match status" value="1"/>
</dbReference>
<keyword evidence="3" id="KW-1185">Reference proteome</keyword>
<sequence>MAPQSRIFLTRHSQAEHNVADDYTIRDAPLTPLGKQQSARLPSLTSDLQSRAEVILSSALKRTLQSTKIGYAPAIERLGGLGKVVLLPQLQECNAYPCDTGSAKEVLERDPELQGFDFSSLTPDWTSKQGFYAADEVSLNKRAQWVRQYLRSRPEQDIVVMAHGDILRRIAGEPYPWKNAEVRLFQFDPASVDTDACPLVHVQNIATGGAIAEPTSGDIAAQQGVSAPGAGKDANSALPAIPISSSGSLHHFAAEPAAADTRVKDAELKRIEDRVRHRQSILLEQTNELQELEKRLQAAEARKKELESRGGFV</sequence>
<evidence type="ECO:0000256" key="1">
    <source>
        <dbReference type="SAM" id="Coils"/>
    </source>
</evidence>
<dbReference type="GeneID" id="40725549"/>
<evidence type="ECO:0008006" key="4">
    <source>
        <dbReference type="Google" id="ProtNLM"/>
    </source>
</evidence>
<dbReference type="Gene3D" id="3.40.50.1240">
    <property type="entry name" value="Phosphoglycerate mutase-like"/>
    <property type="match status" value="1"/>
</dbReference>
<dbReference type="PANTHER" id="PTHR48100">
    <property type="entry name" value="BROAD-SPECIFICITY PHOSPHATASE YOR283W-RELATED"/>
    <property type="match status" value="1"/>
</dbReference>
<dbReference type="RefSeq" id="XP_029740287.1">
    <property type="nucleotide sequence ID" value="XM_029883252.1"/>
</dbReference>
<dbReference type="CDD" id="cd07067">
    <property type="entry name" value="HP_PGM_like"/>
    <property type="match status" value="1"/>
</dbReference>
<dbReference type="InterPro" id="IPR050275">
    <property type="entry name" value="PGM_Phosphatase"/>
</dbReference>
<dbReference type="InterPro" id="IPR013078">
    <property type="entry name" value="His_Pase_superF_clade-1"/>
</dbReference>
<comment type="caution">
    <text evidence="2">The sequence shown here is derived from an EMBL/GenBank/DDBJ whole genome shotgun (WGS) entry which is preliminary data.</text>
</comment>
<proteinExistence type="predicted"/>
<organism evidence="2 3">
    <name type="scientific">Sporisorium graminicola</name>
    <dbReference type="NCBI Taxonomy" id="280036"/>
    <lineage>
        <taxon>Eukaryota</taxon>
        <taxon>Fungi</taxon>
        <taxon>Dikarya</taxon>
        <taxon>Basidiomycota</taxon>
        <taxon>Ustilaginomycotina</taxon>
        <taxon>Ustilaginomycetes</taxon>
        <taxon>Ustilaginales</taxon>
        <taxon>Ustilaginaceae</taxon>
        <taxon>Sporisorium</taxon>
    </lineage>
</organism>
<dbReference type="EMBL" id="SRRM01000009">
    <property type="protein sequence ID" value="TKY88302.1"/>
    <property type="molecule type" value="Genomic_DNA"/>
</dbReference>
<dbReference type="GO" id="GO:0016791">
    <property type="term" value="F:phosphatase activity"/>
    <property type="evidence" value="ECO:0007669"/>
    <property type="project" value="TreeGrafter"/>
</dbReference>
<feature type="coiled-coil region" evidence="1">
    <location>
        <begin position="282"/>
        <end position="309"/>
    </location>
</feature>